<accession>A0A1L3JKQ8</accession>
<keyword evidence="2" id="KW-1185">Reference proteome</keyword>
<dbReference type="RefSeq" id="WP_072556223.1">
    <property type="nucleotide sequence ID" value="NZ_CP018155.1"/>
</dbReference>
<organism evidence="1 2">
    <name type="scientific">Tenacibaculum todarodis</name>
    <dbReference type="NCBI Taxonomy" id="1850252"/>
    <lineage>
        <taxon>Bacteria</taxon>
        <taxon>Pseudomonadati</taxon>
        <taxon>Bacteroidota</taxon>
        <taxon>Flavobacteriia</taxon>
        <taxon>Flavobacteriales</taxon>
        <taxon>Flavobacteriaceae</taxon>
        <taxon>Tenacibaculum</taxon>
    </lineage>
</organism>
<proteinExistence type="predicted"/>
<dbReference type="EMBL" id="CP018155">
    <property type="protein sequence ID" value="APG65699.1"/>
    <property type="molecule type" value="Genomic_DNA"/>
</dbReference>
<sequence length="158" mass="18241">MKQFLTTVFCLFILSISAQEKNFKEFYKAHKKEADVSLNVPGFIASFFIDDQDDEALDALLDKANNYKVLVFDNNSTSVQNDFKKFVKRNKLKTIVRIKDKGDRISIHFREEKNRIKEIIVNVFSKNKDAVMVGLKTNLTKEELNTIISKTDIKLASK</sequence>
<reference evidence="1 2" key="1">
    <citation type="submission" date="2016-11" db="EMBL/GenBank/DDBJ databases">
        <title>Tenacibaculum sp. LPB0136, isolated from marine environment.</title>
        <authorList>
            <person name="Kim E."/>
            <person name="Yi H."/>
        </authorList>
    </citation>
    <scope>NUCLEOTIDE SEQUENCE [LARGE SCALE GENOMIC DNA]</scope>
    <source>
        <strain evidence="1 2">LPB0136</strain>
    </source>
</reference>
<gene>
    <name evidence="1" type="ORF">LPB136_10135</name>
</gene>
<dbReference type="AlphaFoldDB" id="A0A1L3JKQ8"/>
<dbReference type="STRING" id="1850252.LPB136_10135"/>
<protein>
    <recommendedName>
        <fullName evidence="3">DUF4252 domain-containing protein</fullName>
    </recommendedName>
</protein>
<dbReference type="Proteomes" id="UP000181898">
    <property type="component" value="Chromosome"/>
</dbReference>
<evidence type="ECO:0008006" key="3">
    <source>
        <dbReference type="Google" id="ProtNLM"/>
    </source>
</evidence>
<name>A0A1L3JKQ8_9FLAO</name>
<dbReference type="InterPro" id="IPR025348">
    <property type="entry name" value="DUF4252"/>
</dbReference>
<dbReference type="OrthoDB" id="1201098at2"/>
<evidence type="ECO:0000313" key="1">
    <source>
        <dbReference type="EMBL" id="APG65699.1"/>
    </source>
</evidence>
<dbReference type="Pfam" id="PF14060">
    <property type="entry name" value="DUF4252"/>
    <property type="match status" value="1"/>
</dbReference>
<dbReference type="KEGG" id="ten:LPB136_10135"/>
<evidence type="ECO:0000313" key="2">
    <source>
        <dbReference type="Proteomes" id="UP000181898"/>
    </source>
</evidence>